<dbReference type="EMBL" id="JADNRY010000187">
    <property type="protein sequence ID" value="KAF9061896.1"/>
    <property type="molecule type" value="Genomic_DNA"/>
</dbReference>
<reference evidence="2" key="1">
    <citation type="submission" date="2020-11" db="EMBL/GenBank/DDBJ databases">
        <authorList>
            <consortium name="DOE Joint Genome Institute"/>
            <person name="Ahrendt S."/>
            <person name="Riley R."/>
            <person name="Andreopoulos W."/>
            <person name="Labutti K."/>
            <person name="Pangilinan J."/>
            <person name="Ruiz-Duenas F.J."/>
            <person name="Barrasa J.M."/>
            <person name="Sanchez-Garcia M."/>
            <person name="Camarero S."/>
            <person name="Miyauchi S."/>
            <person name="Serrano A."/>
            <person name="Linde D."/>
            <person name="Babiker R."/>
            <person name="Drula E."/>
            <person name="Ayuso-Fernandez I."/>
            <person name="Pacheco R."/>
            <person name="Padilla G."/>
            <person name="Ferreira P."/>
            <person name="Barriuso J."/>
            <person name="Kellner H."/>
            <person name="Castanera R."/>
            <person name="Alfaro M."/>
            <person name="Ramirez L."/>
            <person name="Pisabarro A.G."/>
            <person name="Kuo A."/>
            <person name="Tritt A."/>
            <person name="Lipzen A."/>
            <person name="He G."/>
            <person name="Yan M."/>
            <person name="Ng V."/>
            <person name="Cullen D."/>
            <person name="Martin F."/>
            <person name="Rosso M.-N."/>
            <person name="Henrissat B."/>
            <person name="Hibbett D."/>
            <person name="Martinez A.T."/>
            <person name="Grigoriev I.V."/>
        </authorList>
    </citation>
    <scope>NUCLEOTIDE SEQUENCE</scope>
    <source>
        <strain evidence="2">AH 40177</strain>
    </source>
</reference>
<keyword evidence="1" id="KW-1133">Transmembrane helix</keyword>
<sequence length="84" mass="9433">MFLINAIVIGTFLEVLVYGVYLATFVRHVQVLVLRRKKLPFKTFIYLSTASLLLFVIVTVTMVADLIFATYLFENPTGPNGFSG</sequence>
<organism evidence="2 3">
    <name type="scientific">Rhodocollybia butyracea</name>
    <dbReference type="NCBI Taxonomy" id="206335"/>
    <lineage>
        <taxon>Eukaryota</taxon>
        <taxon>Fungi</taxon>
        <taxon>Dikarya</taxon>
        <taxon>Basidiomycota</taxon>
        <taxon>Agaricomycotina</taxon>
        <taxon>Agaricomycetes</taxon>
        <taxon>Agaricomycetidae</taxon>
        <taxon>Agaricales</taxon>
        <taxon>Marasmiineae</taxon>
        <taxon>Omphalotaceae</taxon>
        <taxon>Rhodocollybia</taxon>
    </lineage>
</organism>
<evidence type="ECO:0000313" key="3">
    <source>
        <dbReference type="Proteomes" id="UP000772434"/>
    </source>
</evidence>
<name>A0A9P5PBD9_9AGAR</name>
<feature type="transmembrane region" description="Helical" evidence="1">
    <location>
        <begin position="44"/>
        <end position="73"/>
    </location>
</feature>
<evidence type="ECO:0000313" key="2">
    <source>
        <dbReference type="EMBL" id="KAF9061896.1"/>
    </source>
</evidence>
<keyword evidence="1" id="KW-0472">Membrane</keyword>
<dbReference type="OrthoDB" id="2753342at2759"/>
<protein>
    <submittedName>
        <fullName evidence="2">Uncharacterized protein</fullName>
    </submittedName>
</protein>
<dbReference type="Proteomes" id="UP000772434">
    <property type="component" value="Unassembled WGS sequence"/>
</dbReference>
<proteinExistence type="predicted"/>
<evidence type="ECO:0000256" key="1">
    <source>
        <dbReference type="SAM" id="Phobius"/>
    </source>
</evidence>
<feature type="transmembrane region" description="Helical" evidence="1">
    <location>
        <begin position="6"/>
        <end position="23"/>
    </location>
</feature>
<keyword evidence="3" id="KW-1185">Reference proteome</keyword>
<comment type="caution">
    <text evidence="2">The sequence shown here is derived from an EMBL/GenBank/DDBJ whole genome shotgun (WGS) entry which is preliminary data.</text>
</comment>
<gene>
    <name evidence="2" type="ORF">BDP27DRAFT_1428457</name>
</gene>
<accession>A0A9P5PBD9</accession>
<keyword evidence="1" id="KW-0812">Transmembrane</keyword>
<dbReference type="AlphaFoldDB" id="A0A9P5PBD9"/>